<evidence type="ECO:0000313" key="5">
    <source>
        <dbReference type="EMBL" id="KAL1129201.1"/>
    </source>
</evidence>
<evidence type="ECO:0000256" key="3">
    <source>
        <dbReference type="ARBA" id="ARBA00023157"/>
    </source>
</evidence>
<protein>
    <recommendedName>
        <fullName evidence="4">NTR domain-containing protein</fullName>
    </recommendedName>
</protein>
<proteinExistence type="predicted"/>
<dbReference type="Proteomes" id="UP001558652">
    <property type="component" value="Unassembled WGS sequence"/>
</dbReference>
<comment type="caution">
    <text evidence="5">The sequence shown here is derived from an EMBL/GenBank/DDBJ whole genome shotgun (WGS) entry which is preliminary data.</text>
</comment>
<dbReference type="Gene3D" id="2.40.50.120">
    <property type="match status" value="1"/>
</dbReference>
<feature type="domain" description="NTR" evidence="4">
    <location>
        <begin position="3"/>
        <end position="135"/>
    </location>
</feature>
<dbReference type="InterPro" id="IPR018933">
    <property type="entry name" value="Netrin_module_non-TIMP"/>
</dbReference>
<dbReference type="EMBL" id="JBFDAA010000009">
    <property type="protein sequence ID" value="KAL1129201.1"/>
    <property type="molecule type" value="Genomic_DNA"/>
</dbReference>
<dbReference type="GO" id="GO:0005576">
    <property type="term" value="C:extracellular region"/>
    <property type="evidence" value="ECO:0007669"/>
    <property type="project" value="UniProtKB-SubCell"/>
</dbReference>
<keyword evidence="2" id="KW-0964">Secreted</keyword>
<dbReference type="Pfam" id="PF01759">
    <property type="entry name" value="NTR"/>
    <property type="match status" value="1"/>
</dbReference>
<sequence>DQCGKCRAGTRRLNLNKYCKRDYASCSFVIAAILAKVLEKDSVEEWARFNIVVQSVYKRARESNLRRGGLSLWVHASDLACKCPKIKSNKPYLILGKEKEGEHPGLTITQRSIVIEWKEEWHNRMRRFQRRARQCGN</sequence>
<dbReference type="PROSITE" id="PS50189">
    <property type="entry name" value="NTR"/>
    <property type="match status" value="1"/>
</dbReference>
<evidence type="ECO:0000313" key="6">
    <source>
        <dbReference type="Proteomes" id="UP001558652"/>
    </source>
</evidence>
<dbReference type="InterPro" id="IPR001134">
    <property type="entry name" value="Netrin_domain"/>
</dbReference>
<dbReference type="SUPFAM" id="SSF50242">
    <property type="entry name" value="TIMP-like"/>
    <property type="match status" value="1"/>
</dbReference>
<keyword evidence="3" id="KW-1015">Disulfide bond</keyword>
<evidence type="ECO:0000256" key="1">
    <source>
        <dbReference type="ARBA" id="ARBA00004613"/>
    </source>
</evidence>
<dbReference type="SMART" id="SM00643">
    <property type="entry name" value="C345C"/>
    <property type="match status" value="1"/>
</dbReference>
<feature type="non-terminal residue" evidence="5">
    <location>
        <position position="1"/>
    </location>
</feature>
<reference evidence="5 6" key="1">
    <citation type="submission" date="2024-07" db="EMBL/GenBank/DDBJ databases">
        <title>Chromosome-level genome assembly of the water stick insect Ranatra chinensis (Heteroptera: Nepidae).</title>
        <authorList>
            <person name="Liu X."/>
        </authorList>
    </citation>
    <scope>NUCLEOTIDE SEQUENCE [LARGE SCALE GENOMIC DNA]</scope>
    <source>
        <strain evidence="5">Cailab_2021Rc</strain>
        <tissue evidence="5">Muscle</tissue>
    </source>
</reference>
<evidence type="ECO:0000256" key="2">
    <source>
        <dbReference type="ARBA" id="ARBA00022525"/>
    </source>
</evidence>
<name>A0ABD0YDB8_9HEMI</name>
<dbReference type="InterPro" id="IPR008993">
    <property type="entry name" value="TIMP-like_OB-fold"/>
</dbReference>
<dbReference type="AlphaFoldDB" id="A0ABD0YDB8"/>
<evidence type="ECO:0000259" key="4">
    <source>
        <dbReference type="PROSITE" id="PS50189"/>
    </source>
</evidence>
<accession>A0ABD0YDB8</accession>
<comment type="subcellular location">
    <subcellularLocation>
        <location evidence="1">Secreted</location>
    </subcellularLocation>
</comment>
<dbReference type="CDD" id="cd03579">
    <property type="entry name" value="NTR_netrin-1_like"/>
    <property type="match status" value="1"/>
</dbReference>
<gene>
    <name evidence="5" type="ORF">AAG570_013731</name>
</gene>
<keyword evidence="6" id="KW-1185">Reference proteome</keyword>
<organism evidence="5 6">
    <name type="scientific">Ranatra chinensis</name>
    <dbReference type="NCBI Taxonomy" id="642074"/>
    <lineage>
        <taxon>Eukaryota</taxon>
        <taxon>Metazoa</taxon>
        <taxon>Ecdysozoa</taxon>
        <taxon>Arthropoda</taxon>
        <taxon>Hexapoda</taxon>
        <taxon>Insecta</taxon>
        <taxon>Pterygota</taxon>
        <taxon>Neoptera</taxon>
        <taxon>Paraneoptera</taxon>
        <taxon>Hemiptera</taxon>
        <taxon>Heteroptera</taxon>
        <taxon>Panheteroptera</taxon>
        <taxon>Nepomorpha</taxon>
        <taxon>Nepidae</taxon>
        <taxon>Ranatrinae</taxon>
        <taxon>Ranatra</taxon>
    </lineage>
</organism>